<keyword evidence="2 7" id="KW-0812">Transmembrane</keyword>
<evidence type="ECO:0000313" key="8">
    <source>
        <dbReference type="EMBL" id="MBD2776147.1"/>
    </source>
</evidence>
<dbReference type="AlphaFoldDB" id="A0A8J7BYQ0"/>
<dbReference type="RefSeq" id="WP_190835223.1">
    <property type="nucleotide sequence ID" value="NZ_CAWPPI010000088.1"/>
</dbReference>
<reference evidence="8" key="1">
    <citation type="submission" date="2020-09" db="EMBL/GenBank/DDBJ databases">
        <title>Iningainema tapete sp. nov. (Scytonemataceae, Cyanobacteria) from greenhouses in central Florida (USA) produces two types of nodularin with biosynthetic potential for microcystin-LR and anabaenopeptins.</title>
        <authorList>
            <person name="Berthold D.E."/>
            <person name="Lefler F.W."/>
            <person name="Huang I.-S."/>
            <person name="Abdulla H."/>
            <person name="Zimba P.V."/>
            <person name="Laughinghouse H.D. IV."/>
        </authorList>
    </citation>
    <scope>NUCLEOTIDE SEQUENCE</scope>
    <source>
        <strain evidence="8">BLCCT55</strain>
    </source>
</reference>
<evidence type="ECO:0000256" key="6">
    <source>
        <dbReference type="ARBA" id="ARBA00023136"/>
    </source>
</evidence>
<keyword evidence="3 7" id="KW-0603">Photosystem I</keyword>
<comment type="subcellular location">
    <subcellularLocation>
        <location evidence="7">Cellular thylakoid membrane</location>
        <topology evidence="7">Single-pass membrane protein</topology>
    </subcellularLocation>
</comment>
<protein>
    <recommendedName>
        <fullName evidence="7">Photosystem I reaction center subunit XII</fullName>
    </recommendedName>
    <alternativeName>
        <fullName evidence="7">PSI-M</fullName>
    </alternativeName>
</protein>
<dbReference type="GO" id="GO:0009522">
    <property type="term" value="C:photosystem I"/>
    <property type="evidence" value="ECO:0007669"/>
    <property type="project" value="UniProtKB-KW"/>
</dbReference>
<dbReference type="Proteomes" id="UP000629098">
    <property type="component" value="Unassembled WGS sequence"/>
</dbReference>
<comment type="caution">
    <text evidence="8">The sequence shown here is derived from an EMBL/GenBank/DDBJ whole genome shotgun (WGS) entry which is preliminary data.</text>
</comment>
<keyword evidence="1 7" id="KW-0602">Photosynthesis</keyword>
<dbReference type="SUPFAM" id="SSF81548">
    <property type="entry name" value="Subunit XII of photosystem I reaction centre, PsaM"/>
    <property type="match status" value="1"/>
</dbReference>
<dbReference type="GO" id="GO:0015979">
    <property type="term" value="P:photosynthesis"/>
    <property type="evidence" value="ECO:0007669"/>
    <property type="project" value="UniProtKB-UniRule"/>
</dbReference>
<gene>
    <name evidence="7" type="primary">psaM</name>
    <name evidence="8" type="ORF">ICL16_29840</name>
</gene>
<dbReference type="InterPro" id="IPR010010">
    <property type="entry name" value="PSI_PsaM"/>
</dbReference>
<evidence type="ECO:0000256" key="2">
    <source>
        <dbReference type="ARBA" id="ARBA00022692"/>
    </source>
</evidence>
<name>A0A8J7BYQ0_9CYAN</name>
<keyword evidence="4 7" id="KW-1133">Transmembrane helix</keyword>
<keyword evidence="5 7" id="KW-0793">Thylakoid</keyword>
<dbReference type="Pfam" id="PF07465">
    <property type="entry name" value="PsaM"/>
    <property type="match status" value="1"/>
</dbReference>
<proteinExistence type="inferred from homology"/>
<evidence type="ECO:0000256" key="7">
    <source>
        <dbReference type="HAMAP-Rule" id="MF_00828"/>
    </source>
</evidence>
<accession>A0A8J7BYQ0</accession>
<dbReference type="NCBIfam" id="TIGR03053">
    <property type="entry name" value="PS_I_psaM"/>
    <property type="match status" value="1"/>
</dbReference>
<organism evidence="8 9">
    <name type="scientific">Iningainema tapete BLCC-T55</name>
    <dbReference type="NCBI Taxonomy" id="2748662"/>
    <lineage>
        <taxon>Bacteria</taxon>
        <taxon>Bacillati</taxon>
        <taxon>Cyanobacteriota</taxon>
        <taxon>Cyanophyceae</taxon>
        <taxon>Nostocales</taxon>
        <taxon>Scytonemataceae</taxon>
        <taxon>Iningainema tapete</taxon>
    </lineage>
</organism>
<keyword evidence="6 7" id="KW-0472">Membrane</keyword>
<sequence length="32" mass="3582">MSSISDFQVYIALLVALIPGVLAWRLATELYK</sequence>
<feature type="transmembrane region" description="Helical" evidence="7">
    <location>
        <begin position="7"/>
        <end position="27"/>
    </location>
</feature>
<evidence type="ECO:0000256" key="3">
    <source>
        <dbReference type="ARBA" id="ARBA00022836"/>
    </source>
</evidence>
<evidence type="ECO:0000313" key="9">
    <source>
        <dbReference type="Proteomes" id="UP000629098"/>
    </source>
</evidence>
<dbReference type="HAMAP" id="MF_00828">
    <property type="entry name" value="PSI_PsaM"/>
    <property type="match status" value="1"/>
</dbReference>
<keyword evidence="9" id="KW-1185">Reference proteome</keyword>
<dbReference type="GO" id="GO:0031676">
    <property type="term" value="C:plasma membrane-derived thylakoid membrane"/>
    <property type="evidence" value="ECO:0007669"/>
    <property type="project" value="UniProtKB-SubCell"/>
</dbReference>
<evidence type="ECO:0000256" key="4">
    <source>
        <dbReference type="ARBA" id="ARBA00022989"/>
    </source>
</evidence>
<dbReference type="InterPro" id="IPR037279">
    <property type="entry name" value="PSI_PsaM_sf"/>
</dbReference>
<evidence type="ECO:0000256" key="1">
    <source>
        <dbReference type="ARBA" id="ARBA00022531"/>
    </source>
</evidence>
<comment type="similarity">
    <text evidence="7">Belongs to the PsaM family.</text>
</comment>
<evidence type="ECO:0000256" key="5">
    <source>
        <dbReference type="ARBA" id="ARBA00023078"/>
    </source>
</evidence>
<dbReference type="EMBL" id="JACXAE010000088">
    <property type="protein sequence ID" value="MBD2776147.1"/>
    <property type="molecule type" value="Genomic_DNA"/>
</dbReference>